<reference evidence="1 2" key="1">
    <citation type="submission" date="2021-07" db="EMBL/GenBank/DDBJ databases">
        <authorList>
            <person name="Palmer J.M."/>
        </authorList>
    </citation>
    <scope>NUCLEOTIDE SEQUENCE [LARGE SCALE GENOMIC DNA]</scope>
    <source>
        <strain evidence="1 2">AT_MEX2019</strain>
        <tissue evidence="1">Muscle</tissue>
    </source>
</reference>
<protein>
    <submittedName>
        <fullName evidence="1">Uncharacterized protein</fullName>
    </submittedName>
</protein>
<proteinExistence type="predicted"/>
<sequence>MFKFQMLRKKNGSLFNILKVYLVSLWEKSQSLNFSKLLGLFSALCESEASSKNSFASYYPTPDPGGKPMKERKGILKSEQSKYCCLLYLGWNHCSMVKHILMEGLRPL</sequence>
<comment type="caution">
    <text evidence="1">The sequence shown here is derived from an EMBL/GenBank/DDBJ whole genome shotgun (WGS) entry which is preliminary data.</text>
</comment>
<dbReference type="EMBL" id="JAHUTI010012066">
    <property type="protein sequence ID" value="MED6236485.1"/>
    <property type="molecule type" value="Genomic_DNA"/>
</dbReference>
<organism evidence="1 2">
    <name type="scientific">Ataeniobius toweri</name>
    <dbReference type="NCBI Taxonomy" id="208326"/>
    <lineage>
        <taxon>Eukaryota</taxon>
        <taxon>Metazoa</taxon>
        <taxon>Chordata</taxon>
        <taxon>Craniata</taxon>
        <taxon>Vertebrata</taxon>
        <taxon>Euteleostomi</taxon>
        <taxon>Actinopterygii</taxon>
        <taxon>Neopterygii</taxon>
        <taxon>Teleostei</taxon>
        <taxon>Neoteleostei</taxon>
        <taxon>Acanthomorphata</taxon>
        <taxon>Ovalentaria</taxon>
        <taxon>Atherinomorphae</taxon>
        <taxon>Cyprinodontiformes</taxon>
        <taxon>Goodeidae</taxon>
        <taxon>Ataeniobius</taxon>
    </lineage>
</organism>
<name>A0ABU7AG18_9TELE</name>
<evidence type="ECO:0000313" key="2">
    <source>
        <dbReference type="Proteomes" id="UP001345963"/>
    </source>
</evidence>
<keyword evidence="2" id="KW-1185">Reference proteome</keyword>
<accession>A0ABU7AG18</accession>
<evidence type="ECO:0000313" key="1">
    <source>
        <dbReference type="EMBL" id="MED6236485.1"/>
    </source>
</evidence>
<dbReference type="Proteomes" id="UP001345963">
    <property type="component" value="Unassembled WGS sequence"/>
</dbReference>
<gene>
    <name evidence="1" type="ORF">ATANTOWER_009911</name>
</gene>